<keyword evidence="5" id="KW-0804">Transcription</keyword>
<protein>
    <submittedName>
        <fullName evidence="7">GntR family transcriptional regulator</fullName>
    </submittedName>
</protein>
<dbReference type="InterPro" id="IPR036390">
    <property type="entry name" value="WH_DNA-bd_sf"/>
</dbReference>
<dbReference type="SMART" id="SM00345">
    <property type="entry name" value="HTH_GNTR"/>
    <property type="match status" value="1"/>
</dbReference>
<dbReference type="Pfam" id="PF00392">
    <property type="entry name" value="GntR"/>
    <property type="match status" value="1"/>
</dbReference>
<dbReference type="PANTHER" id="PTHR46577:SF1">
    <property type="entry name" value="HTH-TYPE TRANSCRIPTIONAL REGULATORY PROTEIN GABR"/>
    <property type="match status" value="1"/>
</dbReference>
<dbReference type="InterPro" id="IPR051446">
    <property type="entry name" value="HTH_trans_reg/aminotransferase"/>
</dbReference>
<sequence length="514" mass="57860">MKYAIGSLRFSLNEGGVAYYQQLIEQITQGIASGELSVGDRLPSSRALAVSLGVSRSTTSRAYDQLVAEGVLVSEEKRGVFVSTLPVVGRRGISISDGKKTRNQIQSRQKIEKMGFDSGVDVSAFPAKEWSTSMRRSWLNPDMALLQGGYQTGYPALKDAIVDYLYRVRGLECMAEQIIITAGNRDSLILLQHALSRLLESKQRTSKKTPISWWLESPTYPPMREILSQKGEILTIHVDDEGPSLPNDRPINVGVITPNRQYPLGTSISSQRRQQWLQKLVDASSNWWLVEDDYDNEFVYQGRSDVPFMQTASLHERARDRVCFVGSFSKVLFRGLRLGFIVAPEKQVDLIKQSQVTLGSSSSLPVQPAVADFMIQGSFDRHINRMRRHYRIKRDFLLALLTEKLSPWFEWKKPRGGMHVLIEFKADVLGVFPDECLDRRIATELSLKNVHLSTLSSHYVDQAIARQGFVLGFSGPTESVMSQVVCTLQVYLQKCMKNESSRNVNIESIIMQSG</sequence>
<dbReference type="OrthoDB" id="9808770at2"/>
<dbReference type="InterPro" id="IPR004839">
    <property type="entry name" value="Aminotransferase_I/II_large"/>
</dbReference>
<dbReference type="GO" id="GO:0003700">
    <property type="term" value="F:DNA-binding transcription factor activity"/>
    <property type="evidence" value="ECO:0007669"/>
    <property type="project" value="InterPro"/>
</dbReference>
<keyword evidence="2" id="KW-0663">Pyridoxal phosphate</keyword>
<reference evidence="7 8" key="1">
    <citation type="submission" date="2014-01" db="EMBL/GenBank/DDBJ databases">
        <title>Marinomonas ushuaiensis DSM 15871 Genome Sequencing.</title>
        <authorList>
            <person name="Lai Q."/>
            <person name="Shao Z.S."/>
        </authorList>
    </citation>
    <scope>NUCLEOTIDE SEQUENCE [LARGE SCALE GENOMIC DNA]</scope>
    <source>
        <strain evidence="7 8">DSM 15871</strain>
    </source>
</reference>
<proteinExistence type="inferred from homology"/>
<feature type="domain" description="HTH gntR-type" evidence="6">
    <location>
        <begin position="17"/>
        <end position="85"/>
    </location>
</feature>
<keyword evidence="8" id="KW-1185">Reference proteome</keyword>
<dbReference type="STRING" id="1122207.MUS1_00995"/>
<dbReference type="InterPro" id="IPR015424">
    <property type="entry name" value="PyrdxlP-dep_Trfase"/>
</dbReference>
<dbReference type="InterPro" id="IPR015421">
    <property type="entry name" value="PyrdxlP-dep_Trfase_major"/>
</dbReference>
<dbReference type="InterPro" id="IPR036388">
    <property type="entry name" value="WH-like_DNA-bd_sf"/>
</dbReference>
<dbReference type="PROSITE" id="PS50949">
    <property type="entry name" value="HTH_GNTR"/>
    <property type="match status" value="1"/>
</dbReference>
<dbReference type="RefSeq" id="WP_051436028.1">
    <property type="nucleotide sequence ID" value="NZ_JAMB01000001.1"/>
</dbReference>
<organism evidence="7 8">
    <name type="scientific">Marinomonas ushuaiensis DSM 15871</name>
    <dbReference type="NCBI Taxonomy" id="1122207"/>
    <lineage>
        <taxon>Bacteria</taxon>
        <taxon>Pseudomonadati</taxon>
        <taxon>Pseudomonadota</taxon>
        <taxon>Gammaproteobacteria</taxon>
        <taxon>Oceanospirillales</taxon>
        <taxon>Oceanospirillaceae</taxon>
        <taxon>Marinomonas</taxon>
    </lineage>
</organism>
<dbReference type="GO" id="GO:0030170">
    <property type="term" value="F:pyridoxal phosphate binding"/>
    <property type="evidence" value="ECO:0007669"/>
    <property type="project" value="InterPro"/>
</dbReference>
<dbReference type="GO" id="GO:0003677">
    <property type="term" value="F:DNA binding"/>
    <property type="evidence" value="ECO:0007669"/>
    <property type="project" value="UniProtKB-KW"/>
</dbReference>
<dbReference type="SUPFAM" id="SSF46785">
    <property type="entry name" value="Winged helix' DNA-binding domain"/>
    <property type="match status" value="1"/>
</dbReference>
<name>X7EAR0_9GAMM</name>
<dbReference type="Gene3D" id="1.10.10.10">
    <property type="entry name" value="Winged helix-like DNA-binding domain superfamily/Winged helix DNA-binding domain"/>
    <property type="match status" value="1"/>
</dbReference>
<evidence type="ECO:0000256" key="2">
    <source>
        <dbReference type="ARBA" id="ARBA00022898"/>
    </source>
</evidence>
<keyword evidence="3" id="KW-0805">Transcription regulation</keyword>
<dbReference type="InterPro" id="IPR000524">
    <property type="entry name" value="Tscrpt_reg_HTH_GntR"/>
</dbReference>
<dbReference type="EMBL" id="JAMB01000001">
    <property type="protein sequence ID" value="ETX12213.1"/>
    <property type="molecule type" value="Genomic_DNA"/>
</dbReference>
<evidence type="ECO:0000313" key="7">
    <source>
        <dbReference type="EMBL" id="ETX12213.1"/>
    </source>
</evidence>
<dbReference type="PATRIC" id="fig|1122207.3.peg.207"/>
<dbReference type="AlphaFoldDB" id="X7EAR0"/>
<dbReference type="eggNOG" id="COG1167">
    <property type="taxonomic scope" value="Bacteria"/>
</dbReference>
<evidence type="ECO:0000256" key="1">
    <source>
        <dbReference type="ARBA" id="ARBA00005384"/>
    </source>
</evidence>
<keyword evidence="4" id="KW-0238">DNA-binding</keyword>
<evidence type="ECO:0000256" key="5">
    <source>
        <dbReference type="ARBA" id="ARBA00023163"/>
    </source>
</evidence>
<dbReference type="Gene3D" id="3.40.640.10">
    <property type="entry name" value="Type I PLP-dependent aspartate aminotransferase-like (Major domain)"/>
    <property type="match status" value="1"/>
</dbReference>
<dbReference type="PANTHER" id="PTHR46577">
    <property type="entry name" value="HTH-TYPE TRANSCRIPTIONAL REGULATORY PROTEIN GABR"/>
    <property type="match status" value="1"/>
</dbReference>
<evidence type="ECO:0000259" key="6">
    <source>
        <dbReference type="PROSITE" id="PS50949"/>
    </source>
</evidence>
<evidence type="ECO:0000313" key="8">
    <source>
        <dbReference type="Proteomes" id="UP000054058"/>
    </source>
</evidence>
<dbReference type="CDD" id="cd00609">
    <property type="entry name" value="AAT_like"/>
    <property type="match status" value="1"/>
</dbReference>
<gene>
    <name evidence="7" type="ORF">MUS1_00995</name>
</gene>
<evidence type="ECO:0000256" key="3">
    <source>
        <dbReference type="ARBA" id="ARBA00023015"/>
    </source>
</evidence>
<evidence type="ECO:0000256" key="4">
    <source>
        <dbReference type="ARBA" id="ARBA00023125"/>
    </source>
</evidence>
<dbReference type="SUPFAM" id="SSF53383">
    <property type="entry name" value="PLP-dependent transferases"/>
    <property type="match status" value="1"/>
</dbReference>
<dbReference type="Pfam" id="PF00155">
    <property type="entry name" value="Aminotran_1_2"/>
    <property type="match status" value="1"/>
</dbReference>
<dbReference type="PRINTS" id="PR00035">
    <property type="entry name" value="HTHGNTR"/>
</dbReference>
<dbReference type="Proteomes" id="UP000054058">
    <property type="component" value="Unassembled WGS sequence"/>
</dbReference>
<comment type="caution">
    <text evidence="7">The sequence shown here is derived from an EMBL/GenBank/DDBJ whole genome shotgun (WGS) entry which is preliminary data.</text>
</comment>
<accession>X7EAR0</accession>
<comment type="similarity">
    <text evidence="1">In the C-terminal section; belongs to the class-I pyridoxal-phosphate-dependent aminotransferase family.</text>
</comment>
<dbReference type="CDD" id="cd07377">
    <property type="entry name" value="WHTH_GntR"/>
    <property type="match status" value="1"/>
</dbReference>